<keyword evidence="1" id="KW-0812">Transmembrane</keyword>
<dbReference type="Proteomes" id="UP000663992">
    <property type="component" value="Unassembled WGS sequence"/>
</dbReference>
<evidence type="ECO:0008006" key="4">
    <source>
        <dbReference type="Google" id="ProtNLM"/>
    </source>
</evidence>
<sequence>MIYVFRPRPKQLKQSELENWTSLQIKTLCPFVNGFHYSHISPAGLHIWFSNQAFSGIPETALQTALPDGDFVIKGQRFTYEQTWHNAVLVSCEIVDEKSHAQESVAIETNKPWATEVKLKKTLVSPLTWLVIGGFTLLCFILWFAISFLTLSMQEHSTKQESERLSELSGERIVQQTALREQQQQVQLINEWLNIHGQLPETLGLVAEKINKQGSWKVNQIRWQNKAMELELQGENIDIAQLITDLETIPELQSVSIRPFSSGGAWIIEAKQR</sequence>
<name>A0ABS3CXR9_9ALTE</name>
<keyword evidence="3" id="KW-1185">Reference proteome</keyword>
<keyword evidence="1" id="KW-1133">Transmembrane helix</keyword>
<accession>A0ABS3CXR9</accession>
<evidence type="ECO:0000313" key="2">
    <source>
        <dbReference type="EMBL" id="MBN7820434.1"/>
    </source>
</evidence>
<organism evidence="2 3">
    <name type="scientific">Bowmanella yangjiangensis</name>
    <dbReference type="NCBI Taxonomy" id="2811230"/>
    <lineage>
        <taxon>Bacteria</taxon>
        <taxon>Pseudomonadati</taxon>
        <taxon>Pseudomonadota</taxon>
        <taxon>Gammaproteobacteria</taxon>
        <taxon>Alteromonadales</taxon>
        <taxon>Alteromonadaceae</taxon>
        <taxon>Bowmanella</taxon>
    </lineage>
</organism>
<protein>
    <recommendedName>
        <fullName evidence="4">General secretion pathway protein L</fullName>
    </recommendedName>
</protein>
<feature type="transmembrane region" description="Helical" evidence="1">
    <location>
        <begin position="127"/>
        <end position="151"/>
    </location>
</feature>
<gene>
    <name evidence="2" type="ORF">J0A65_11195</name>
</gene>
<keyword evidence="1" id="KW-0472">Membrane</keyword>
<dbReference type="RefSeq" id="WP_206594267.1">
    <property type="nucleotide sequence ID" value="NZ_JAFKCS010000009.1"/>
</dbReference>
<comment type="caution">
    <text evidence="2">The sequence shown here is derived from an EMBL/GenBank/DDBJ whole genome shotgun (WGS) entry which is preliminary data.</text>
</comment>
<reference evidence="2 3" key="1">
    <citation type="submission" date="2021-03" db="EMBL/GenBank/DDBJ databases">
        <title>novel species isolated from a fishpond in China.</title>
        <authorList>
            <person name="Lu H."/>
            <person name="Cai Z."/>
        </authorList>
    </citation>
    <scope>NUCLEOTIDE SEQUENCE [LARGE SCALE GENOMIC DNA]</scope>
    <source>
        <strain evidence="2 3">Y57</strain>
    </source>
</reference>
<evidence type="ECO:0000256" key="1">
    <source>
        <dbReference type="SAM" id="Phobius"/>
    </source>
</evidence>
<dbReference type="EMBL" id="JAFKCS010000009">
    <property type="protein sequence ID" value="MBN7820434.1"/>
    <property type="molecule type" value="Genomic_DNA"/>
</dbReference>
<proteinExistence type="predicted"/>
<evidence type="ECO:0000313" key="3">
    <source>
        <dbReference type="Proteomes" id="UP000663992"/>
    </source>
</evidence>